<feature type="compositionally biased region" description="Polar residues" evidence="1">
    <location>
        <begin position="176"/>
        <end position="209"/>
    </location>
</feature>
<feature type="region of interest" description="Disordered" evidence="1">
    <location>
        <begin position="143"/>
        <end position="209"/>
    </location>
</feature>
<reference evidence="2" key="1">
    <citation type="journal article" date="2023" name="Insect Mol. Biol.">
        <title>Genome sequencing provides insights into the evolution of gene families encoding plant cell wall-degrading enzymes in longhorned beetles.</title>
        <authorList>
            <person name="Shin N.R."/>
            <person name="Okamura Y."/>
            <person name="Kirsch R."/>
            <person name="Pauchet Y."/>
        </authorList>
    </citation>
    <scope>NUCLEOTIDE SEQUENCE</scope>
    <source>
        <strain evidence="2">AMC_N1</strain>
    </source>
</reference>
<accession>A0AAV8XKS8</accession>
<evidence type="ECO:0000313" key="2">
    <source>
        <dbReference type="EMBL" id="KAJ8939139.1"/>
    </source>
</evidence>
<name>A0AAV8XKS8_9CUCU</name>
<evidence type="ECO:0008006" key="4">
    <source>
        <dbReference type="Google" id="ProtNLM"/>
    </source>
</evidence>
<organism evidence="2 3">
    <name type="scientific">Aromia moschata</name>
    <dbReference type="NCBI Taxonomy" id="1265417"/>
    <lineage>
        <taxon>Eukaryota</taxon>
        <taxon>Metazoa</taxon>
        <taxon>Ecdysozoa</taxon>
        <taxon>Arthropoda</taxon>
        <taxon>Hexapoda</taxon>
        <taxon>Insecta</taxon>
        <taxon>Pterygota</taxon>
        <taxon>Neoptera</taxon>
        <taxon>Endopterygota</taxon>
        <taxon>Coleoptera</taxon>
        <taxon>Polyphaga</taxon>
        <taxon>Cucujiformia</taxon>
        <taxon>Chrysomeloidea</taxon>
        <taxon>Cerambycidae</taxon>
        <taxon>Cerambycinae</taxon>
        <taxon>Callichromatini</taxon>
        <taxon>Aromia</taxon>
    </lineage>
</organism>
<evidence type="ECO:0000313" key="3">
    <source>
        <dbReference type="Proteomes" id="UP001162162"/>
    </source>
</evidence>
<dbReference type="Proteomes" id="UP001162162">
    <property type="component" value="Unassembled WGS sequence"/>
</dbReference>
<sequence>MHKITILQMIGYGDITRTQAEVVRLFQEKYSELPPTSQGTVSKIEKQFRERGHVRQLKKNPPNKLSDDQKLDVMLMLEENPHKSSRQTVSALNISPYKLVPVLRNHNILVNKSAKRSYVLHQLLVPKRFLKYKVCIALKTNGPQNPAANPINIPNIRNGQSADNNRSNNQTNLNNFVNSSNRMPHNQDNSGISSGNRTSSNFNNGDYNSPNSSWVSNNLASAVGLDQSEVVCSCNTKALLLTVGKDGPNKVQTVLRRNHDIWGVAVSVAVQQWRCKSVVTWEKQHKLERQ</sequence>
<dbReference type="AlphaFoldDB" id="A0AAV8XKS8"/>
<keyword evidence="3" id="KW-1185">Reference proteome</keyword>
<evidence type="ECO:0000256" key="1">
    <source>
        <dbReference type="SAM" id="MobiDB-lite"/>
    </source>
</evidence>
<proteinExistence type="predicted"/>
<comment type="caution">
    <text evidence="2">The sequence shown here is derived from an EMBL/GenBank/DDBJ whole genome shotgun (WGS) entry which is preliminary data.</text>
</comment>
<dbReference type="EMBL" id="JAPWTK010000506">
    <property type="protein sequence ID" value="KAJ8939139.1"/>
    <property type="molecule type" value="Genomic_DNA"/>
</dbReference>
<protein>
    <recommendedName>
        <fullName evidence="4">DUF4817 domain-containing protein</fullName>
    </recommendedName>
</protein>
<gene>
    <name evidence="2" type="ORF">NQ318_010894</name>
</gene>
<feature type="compositionally biased region" description="Low complexity" evidence="1">
    <location>
        <begin position="143"/>
        <end position="175"/>
    </location>
</feature>